<evidence type="ECO:0000256" key="2">
    <source>
        <dbReference type="ARBA" id="ARBA00016532"/>
    </source>
</evidence>
<accession>A0A803K0T2</accession>
<dbReference type="PANTHER" id="PTHR11089:SF11">
    <property type="entry name" value="GUANINE NUCLEOTIDE-BINDING PROTEIN-LIKE 3"/>
    <property type="match status" value="1"/>
</dbReference>
<feature type="region of interest" description="Disordered" evidence="9">
    <location>
        <begin position="36"/>
        <end position="126"/>
    </location>
</feature>
<dbReference type="GeneTree" id="ENSGT00940000158320"/>
<dbReference type="Bgee" id="ENSXETG00000013669">
    <property type="expression patterns" value="Expressed in 4-cell stage embryo and 14 other cell types or tissues"/>
</dbReference>
<dbReference type="InterPro" id="IPR014813">
    <property type="entry name" value="Gnl3_N_dom"/>
</dbReference>
<dbReference type="Xenbase" id="XB-GENE-6456133">
    <property type="gene designation" value="gnl3"/>
</dbReference>
<reference evidence="11" key="2">
    <citation type="submission" date="2021-03" db="UniProtKB">
        <authorList>
            <consortium name="Ensembl"/>
        </authorList>
    </citation>
    <scope>IDENTIFICATION</scope>
</reference>
<reference evidence="11" key="1">
    <citation type="journal article" date="2010" name="Science">
        <title>The genome of the Western clawed frog Xenopus tropicalis.</title>
        <authorList>
            <person name="Hellsten U."/>
            <person name="Harland R.M."/>
            <person name="Gilchrist M.J."/>
            <person name="Hendrix D."/>
            <person name="Jurka J."/>
            <person name="Kapitonov V."/>
            <person name="Ovcharenko I."/>
            <person name="Putnam N.H."/>
            <person name="Shu S."/>
            <person name="Taher L."/>
            <person name="Blitz I.L."/>
            <person name="Blumberg B."/>
            <person name="Dichmann D.S."/>
            <person name="Dubchak I."/>
            <person name="Amaya E."/>
            <person name="Detter J.C."/>
            <person name="Fletcher R."/>
            <person name="Gerhard D.S."/>
            <person name="Goodstein D."/>
            <person name="Graves T."/>
            <person name="Grigoriev I.V."/>
            <person name="Grimwood J."/>
            <person name="Kawashima T."/>
            <person name="Lindquist E."/>
            <person name="Lucas S.M."/>
            <person name="Mead P.E."/>
            <person name="Mitros T."/>
            <person name="Ogino H."/>
            <person name="Ohta Y."/>
            <person name="Poliakov A.V."/>
            <person name="Pollet N."/>
            <person name="Robert J."/>
            <person name="Salamov A."/>
            <person name="Sater A.K."/>
            <person name="Schmutz J."/>
            <person name="Terry A."/>
            <person name="Vize P.D."/>
            <person name="Warren W.C."/>
            <person name="Wells D."/>
            <person name="Wills A."/>
            <person name="Wilson R.K."/>
            <person name="Zimmerman L.B."/>
            <person name="Zorn A.M."/>
            <person name="Grainger R."/>
            <person name="Grammer T."/>
            <person name="Khokha M.K."/>
            <person name="Richardson P.M."/>
            <person name="Rokhsar D.S."/>
        </authorList>
    </citation>
    <scope>NUCLEOTIDE SEQUENCE [LARGE SCALE GENOMIC DNA]</scope>
    <source>
        <strain evidence="11">Nigerian</strain>
    </source>
</reference>
<dbReference type="CDD" id="cd04178">
    <property type="entry name" value="Nucleostemin_like"/>
    <property type="match status" value="1"/>
</dbReference>
<evidence type="ECO:0000313" key="11">
    <source>
        <dbReference type="Ensembl" id="ENSXETP00000113907"/>
    </source>
</evidence>
<feature type="compositionally biased region" description="Acidic residues" evidence="9">
    <location>
        <begin position="473"/>
        <end position="499"/>
    </location>
</feature>
<dbReference type="InterPro" id="IPR006073">
    <property type="entry name" value="GTP-bd"/>
</dbReference>
<evidence type="ECO:0000256" key="7">
    <source>
        <dbReference type="ARBA" id="ARBA00059892"/>
    </source>
</evidence>
<evidence type="ECO:0000256" key="3">
    <source>
        <dbReference type="ARBA" id="ARBA00022741"/>
    </source>
</evidence>
<comment type="subcellular location">
    <subcellularLocation>
        <location evidence="1">Nucleus</location>
        <location evidence="1">Nucleolus</location>
    </subcellularLocation>
</comment>
<dbReference type="InterPro" id="IPR027417">
    <property type="entry name" value="P-loop_NTPase"/>
</dbReference>
<dbReference type="FunFam" id="1.10.1580.10:FF:000018">
    <property type="entry name" value="Guanine nucleotide-binding protein-like 3"/>
    <property type="match status" value="1"/>
</dbReference>
<dbReference type="Pfam" id="PF01926">
    <property type="entry name" value="MMR_HSR1"/>
    <property type="match status" value="1"/>
</dbReference>
<evidence type="ECO:0000256" key="1">
    <source>
        <dbReference type="ARBA" id="ARBA00004604"/>
    </source>
</evidence>
<dbReference type="FunFam" id="3.40.50.300:FF:000571">
    <property type="entry name" value="Guanine nucleotide-binding protein-like NSN1"/>
    <property type="match status" value="1"/>
</dbReference>
<evidence type="ECO:0000256" key="9">
    <source>
        <dbReference type="SAM" id="MobiDB-lite"/>
    </source>
</evidence>
<dbReference type="GO" id="GO:0005525">
    <property type="term" value="F:GTP binding"/>
    <property type="evidence" value="ECO:0007669"/>
    <property type="project" value="UniProtKB-KW"/>
</dbReference>
<feature type="domain" description="CP-type G" evidence="10">
    <location>
        <begin position="133"/>
        <end position="313"/>
    </location>
</feature>
<protein>
    <recommendedName>
        <fullName evidence="2">Guanine nucleotide-binding protein-like 3</fullName>
    </recommendedName>
    <alternativeName>
        <fullName evidence="8">Nucleostemin-like protein</fullName>
    </alternativeName>
</protein>
<dbReference type="Ensembl" id="ENSXETT00000107911">
    <property type="protein sequence ID" value="ENSXETP00000113907"/>
    <property type="gene ID" value="ENSXETG00000013669"/>
</dbReference>
<evidence type="ECO:0000256" key="6">
    <source>
        <dbReference type="ARBA" id="ARBA00023242"/>
    </source>
</evidence>
<sequence>GAPSPPCVCTKVPPHPHVFVLRCPSPPCVCTKVREHNRKARKEAKKSGTRKQKKEISVPNNAPFKAEILQEAQRRRQQEEELKQNRKLERQKEVAKRRKLDEKKKKNSEKREKRDNKKNKGTKAAESAEVVSCRHVNKVLEQSDVVLEVLDARDPLGSRCAQAEEAVLKSPNKRLLLLLNKADLVPRDVLEKWLQVLTAELPTVPFRCLPQAPSKSPGKKHKVPNTADLCTENRCPGGQVLLRILHSLCPSQSDAIKVGVIGFANVGKSSVINSLKQSHVCNVGPTKGTTRVLQEVRLDPQIRMLDSPALVVSPQNAPLAVMLRSVSDCNVDVLAAVSAILKHCSKQELMLHYTLPDYRNSLECVTLLAQRRGLLKKGGVPDTEAAGRLLFNDWMGVRMKYYCQPPDSPGVQPHITKEVTAAMSSGICSEQLAQDNASTLKALKCPSPANLVVFTSVGPTGAIMDERQLVEPEPIEEELEANDGEEDVEEEHEGSEEEEVRQRAMP</sequence>
<dbReference type="Pfam" id="PF08701">
    <property type="entry name" value="GN3L_Grn1"/>
    <property type="match status" value="1"/>
</dbReference>
<evidence type="ECO:0000256" key="8">
    <source>
        <dbReference type="ARBA" id="ARBA00081165"/>
    </source>
</evidence>
<dbReference type="InterPro" id="IPR030378">
    <property type="entry name" value="G_CP_dom"/>
</dbReference>
<evidence type="ECO:0000256" key="4">
    <source>
        <dbReference type="ARBA" id="ARBA00023054"/>
    </source>
</evidence>
<dbReference type="PROSITE" id="PS51721">
    <property type="entry name" value="G_CP"/>
    <property type="match status" value="1"/>
</dbReference>
<dbReference type="InterPro" id="IPR050755">
    <property type="entry name" value="TRAFAC_YlqF/YawG_RiboMat"/>
</dbReference>
<dbReference type="GO" id="GO:0005730">
    <property type="term" value="C:nucleolus"/>
    <property type="evidence" value="ECO:0007669"/>
    <property type="project" value="UniProtKB-SubCell"/>
</dbReference>
<dbReference type="AlphaFoldDB" id="A0A803K0T2"/>
<keyword evidence="4" id="KW-0175">Coiled coil</keyword>
<organism evidence="11">
    <name type="scientific">Xenopus tropicalis</name>
    <name type="common">Western clawed frog</name>
    <name type="synonym">Silurana tropicalis</name>
    <dbReference type="NCBI Taxonomy" id="8364"/>
    <lineage>
        <taxon>Eukaryota</taxon>
        <taxon>Metazoa</taxon>
        <taxon>Chordata</taxon>
        <taxon>Craniata</taxon>
        <taxon>Vertebrata</taxon>
        <taxon>Euteleostomi</taxon>
        <taxon>Amphibia</taxon>
        <taxon>Batrachia</taxon>
        <taxon>Anura</taxon>
        <taxon>Pipoidea</taxon>
        <taxon>Pipidae</taxon>
        <taxon>Xenopodinae</taxon>
        <taxon>Xenopus</taxon>
        <taxon>Silurana</taxon>
    </lineage>
</organism>
<dbReference type="InterPro" id="IPR023179">
    <property type="entry name" value="GTP-bd_ortho_bundle_sf"/>
</dbReference>
<gene>
    <name evidence="11" type="primary">gnl3</name>
</gene>
<dbReference type="Gene3D" id="3.40.50.300">
    <property type="entry name" value="P-loop containing nucleotide triphosphate hydrolases"/>
    <property type="match status" value="1"/>
</dbReference>
<dbReference type="PANTHER" id="PTHR11089">
    <property type="entry name" value="GTP-BINDING PROTEIN-RELATED"/>
    <property type="match status" value="1"/>
</dbReference>
<dbReference type="Gene3D" id="1.10.1580.10">
    <property type="match status" value="1"/>
</dbReference>
<keyword evidence="3" id="KW-0547">Nucleotide-binding</keyword>
<evidence type="ECO:0000259" key="10">
    <source>
        <dbReference type="PROSITE" id="PS51721"/>
    </source>
</evidence>
<feature type="region of interest" description="Disordered" evidence="9">
    <location>
        <begin position="468"/>
        <end position="506"/>
    </location>
</feature>
<name>A0A803K0T2_XENTR</name>
<feature type="compositionally biased region" description="Basic and acidic residues" evidence="9">
    <location>
        <begin position="72"/>
        <end position="115"/>
    </location>
</feature>
<keyword evidence="6" id="KW-0539">Nucleus</keyword>
<evidence type="ECO:0000256" key="5">
    <source>
        <dbReference type="ARBA" id="ARBA00023134"/>
    </source>
</evidence>
<keyword evidence="5" id="KW-0342">GTP-binding</keyword>
<comment type="function">
    <text evidence="7">May play a role in regulating cellular proliferation.</text>
</comment>
<dbReference type="SUPFAM" id="SSF52540">
    <property type="entry name" value="P-loop containing nucleoside triphosphate hydrolases"/>
    <property type="match status" value="1"/>
</dbReference>
<feature type="compositionally biased region" description="Basic residues" evidence="9">
    <location>
        <begin position="36"/>
        <end position="53"/>
    </location>
</feature>
<proteinExistence type="predicted"/>